<keyword evidence="1" id="KW-1133">Transmembrane helix</keyword>
<gene>
    <name evidence="2" type="ORF">HMI49_21615</name>
</gene>
<keyword evidence="1" id="KW-0472">Membrane</keyword>
<reference evidence="2 3" key="1">
    <citation type="submission" date="2020-05" db="EMBL/GenBank/DDBJ databases">
        <authorList>
            <person name="Whitworth D."/>
        </authorList>
    </citation>
    <scope>NUCLEOTIDE SEQUENCE [LARGE SCALE GENOMIC DNA]</scope>
    <source>
        <strain evidence="2 3">AB043B</strain>
    </source>
</reference>
<dbReference type="Proteomes" id="UP000563426">
    <property type="component" value="Unassembled WGS sequence"/>
</dbReference>
<evidence type="ECO:0000256" key="1">
    <source>
        <dbReference type="SAM" id="Phobius"/>
    </source>
</evidence>
<evidence type="ECO:0000313" key="2">
    <source>
        <dbReference type="EMBL" id="NOK35801.1"/>
    </source>
</evidence>
<keyword evidence="3" id="KW-1185">Reference proteome</keyword>
<protein>
    <submittedName>
        <fullName evidence="2">Uncharacterized protein</fullName>
    </submittedName>
</protein>
<proteinExistence type="predicted"/>
<keyword evidence="1" id="KW-0812">Transmembrane</keyword>
<dbReference type="AlphaFoldDB" id="A0A7Y4KL40"/>
<accession>A0A7Y4KL40</accession>
<evidence type="ECO:0000313" key="3">
    <source>
        <dbReference type="Proteomes" id="UP000563426"/>
    </source>
</evidence>
<organism evidence="2 3">
    <name type="scientific">Corallococcus exercitus</name>
    <dbReference type="NCBI Taxonomy" id="2316736"/>
    <lineage>
        <taxon>Bacteria</taxon>
        <taxon>Pseudomonadati</taxon>
        <taxon>Myxococcota</taxon>
        <taxon>Myxococcia</taxon>
        <taxon>Myxococcales</taxon>
        <taxon>Cystobacterineae</taxon>
        <taxon>Myxococcaceae</taxon>
        <taxon>Corallococcus</taxon>
    </lineage>
</organism>
<sequence length="48" mass="5266">MNRKAEPPVGRAVLAFGGLVLGSAVLLLWCFRALELYIALTQLLRDLP</sequence>
<name>A0A7Y4KL40_9BACT</name>
<dbReference type="RefSeq" id="WP_158617069.1">
    <property type="nucleotide sequence ID" value="NZ_JABFJV010000129.1"/>
</dbReference>
<comment type="caution">
    <text evidence="2">The sequence shown here is derived from an EMBL/GenBank/DDBJ whole genome shotgun (WGS) entry which is preliminary data.</text>
</comment>
<dbReference type="EMBL" id="JABFJV010000129">
    <property type="protein sequence ID" value="NOK35801.1"/>
    <property type="molecule type" value="Genomic_DNA"/>
</dbReference>
<feature type="transmembrane region" description="Helical" evidence="1">
    <location>
        <begin position="12"/>
        <end position="34"/>
    </location>
</feature>